<keyword evidence="6" id="KW-0326">Glycosidase</keyword>
<dbReference type="STRING" id="1344418.A0A1D2VRV6"/>
<dbReference type="InterPro" id="IPR018805">
    <property type="entry name" value="YJL171C/Tos1_C"/>
</dbReference>
<dbReference type="PANTHER" id="PTHR31737">
    <property type="entry name" value="PROTEIN TOS1"/>
    <property type="match status" value="1"/>
</dbReference>
<dbReference type="GO" id="GO:0042973">
    <property type="term" value="F:glucan endo-1,3-beta-D-glucosidase activity"/>
    <property type="evidence" value="ECO:0007669"/>
    <property type="project" value="UniProtKB-EC"/>
</dbReference>
<dbReference type="Pfam" id="PF10287">
    <property type="entry name" value="YJL171C_Tos1_C"/>
    <property type="match status" value="1"/>
</dbReference>
<proteinExistence type="inferred from homology"/>
<keyword evidence="7" id="KW-0961">Cell wall biogenesis/degradation</keyword>
<evidence type="ECO:0000256" key="1">
    <source>
        <dbReference type="ARBA" id="ARBA00000382"/>
    </source>
</evidence>
<evidence type="ECO:0000256" key="8">
    <source>
        <dbReference type="SAM" id="SignalP"/>
    </source>
</evidence>
<dbReference type="Pfam" id="PF10290">
    <property type="entry name" value="YJL171C_Tos1_N"/>
    <property type="match status" value="1"/>
</dbReference>
<keyword evidence="12" id="KW-1185">Reference proteome</keyword>
<evidence type="ECO:0000256" key="5">
    <source>
        <dbReference type="ARBA" id="ARBA00022801"/>
    </source>
</evidence>
<sequence>MIFKNSFVIASLALLNSLKASAACSQVSGNYYCDEASAILYSGVGYSGTYKDVTNMDESSCECSQSSVSFSSDLSPLNEELSVHFRGPLKLSQFAVYYPASSYKKVKRDADPVPKAHHRHHVHKRAASPRTTTVFFAETIYVDTNGYSSFTSSLSSASVSASASSASASASVSALSSSLAGSSKSTVGGSWSRSSYYTPGSAQNLVFLNNLGGVTDSGTWSSCFGNSLSFCAANGQDASSSSQVLKEVTIGSDVEYIIYSGSKCGSSSASGDCGYYRSGIPAYHGFGGSNKIFAFEFTMPTDSGSASDSNYDMPAIWLLNAKIPRTLQYGSSSCSCWSTGCGELDLFEILSSGSDKLISHLHTGQGSDGTSSGGGGSSDFFKRPTSSSMKAVAVLSGSSISIVKVDDFDFSSSLDESTVNGWLSESSSSAVLV</sequence>
<evidence type="ECO:0000313" key="11">
    <source>
        <dbReference type="EMBL" id="ODV64329.1"/>
    </source>
</evidence>
<evidence type="ECO:0000259" key="10">
    <source>
        <dbReference type="Pfam" id="PF10290"/>
    </source>
</evidence>
<gene>
    <name evidence="11" type="ORF">ASCRUDRAFT_30144</name>
</gene>
<feature type="signal peptide" evidence="8">
    <location>
        <begin position="1"/>
        <end position="22"/>
    </location>
</feature>
<dbReference type="PANTHER" id="PTHR31737:SF2">
    <property type="entry name" value="PROTEIN TOS1"/>
    <property type="match status" value="1"/>
</dbReference>
<feature type="domain" description="Cell wall protein YJL171C/Tos1 C-terminal" evidence="9">
    <location>
        <begin position="189"/>
        <end position="422"/>
    </location>
</feature>
<keyword evidence="5" id="KW-0378">Hydrolase</keyword>
<evidence type="ECO:0000313" key="12">
    <source>
        <dbReference type="Proteomes" id="UP000095038"/>
    </source>
</evidence>
<dbReference type="Proteomes" id="UP000095038">
    <property type="component" value="Unassembled WGS sequence"/>
</dbReference>
<dbReference type="GO" id="GO:0009277">
    <property type="term" value="C:fungal-type cell wall"/>
    <property type="evidence" value="ECO:0007669"/>
    <property type="project" value="EnsemblFungi"/>
</dbReference>
<feature type="chain" id="PRO_5008910569" description="glucan endo-1,3-beta-D-glucosidase" evidence="8">
    <location>
        <begin position="23"/>
        <end position="433"/>
    </location>
</feature>
<accession>A0A1D2VRV6</accession>
<comment type="similarity">
    <text evidence="2">Belongs to the PGA52 family.</text>
</comment>
<organism evidence="11 12">
    <name type="scientific">Ascoidea rubescens DSM 1968</name>
    <dbReference type="NCBI Taxonomy" id="1344418"/>
    <lineage>
        <taxon>Eukaryota</taxon>
        <taxon>Fungi</taxon>
        <taxon>Dikarya</taxon>
        <taxon>Ascomycota</taxon>
        <taxon>Saccharomycotina</taxon>
        <taxon>Saccharomycetes</taxon>
        <taxon>Ascoideaceae</taxon>
        <taxon>Ascoidea</taxon>
    </lineage>
</organism>
<dbReference type="InterPro" id="IPR018807">
    <property type="entry name" value="YJL171C/Tos1_N"/>
</dbReference>
<dbReference type="OrthoDB" id="118256at2759"/>
<evidence type="ECO:0000256" key="2">
    <source>
        <dbReference type="ARBA" id="ARBA00006055"/>
    </source>
</evidence>
<reference evidence="12" key="1">
    <citation type="submission" date="2016-05" db="EMBL/GenBank/DDBJ databases">
        <title>Comparative genomics of biotechnologically important yeasts.</title>
        <authorList>
            <consortium name="DOE Joint Genome Institute"/>
            <person name="Riley R."/>
            <person name="Haridas S."/>
            <person name="Wolfe K.H."/>
            <person name="Lopes M.R."/>
            <person name="Hittinger C.T."/>
            <person name="Goker M."/>
            <person name="Salamov A."/>
            <person name="Wisecaver J."/>
            <person name="Long T.M."/>
            <person name="Aerts A.L."/>
            <person name="Barry K."/>
            <person name="Choi C."/>
            <person name="Clum A."/>
            <person name="Coughlan A.Y."/>
            <person name="Deshpande S."/>
            <person name="Douglass A.P."/>
            <person name="Hanson S.J."/>
            <person name="Klenk H.-P."/>
            <person name="Labutti K."/>
            <person name="Lapidus A."/>
            <person name="Lindquist E."/>
            <person name="Lipzen A."/>
            <person name="Meier-Kolthoff J.P."/>
            <person name="Ohm R.A."/>
            <person name="Otillar R.P."/>
            <person name="Pangilinan J."/>
            <person name="Peng Y."/>
            <person name="Rokas A."/>
            <person name="Rosa C.A."/>
            <person name="Scheuner C."/>
            <person name="Sibirny A.A."/>
            <person name="Slot J.C."/>
            <person name="Stielow J.B."/>
            <person name="Sun H."/>
            <person name="Kurtzman C.P."/>
            <person name="Blackwell M."/>
            <person name="Grigoriev I.V."/>
            <person name="Jeffries T.W."/>
        </authorList>
    </citation>
    <scope>NUCLEOTIDE SEQUENCE [LARGE SCALE GENOMIC DNA]</scope>
    <source>
        <strain evidence="12">DSM 1968</strain>
    </source>
</reference>
<evidence type="ECO:0000256" key="7">
    <source>
        <dbReference type="ARBA" id="ARBA00023316"/>
    </source>
</evidence>
<dbReference type="FunCoup" id="A0A1D2VRV6">
    <property type="interactions" value="36"/>
</dbReference>
<comment type="catalytic activity">
    <reaction evidence="1">
        <text>Hydrolysis of (1-&gt;3)-beta-D-glucosidic linkages in (1-&gt;3)-beta-D-glucans.</text>
        <dbReference type="EC" id="3.2.1.39"/>
    </reaction>
</comment>
<dbReference type="InParanoid" id="A0A1D2VRV6"/>
<dbReference type="AlphaFoldDB" id="A0A1D2VRV6"/>
<name>A0A1D2VRV6_9ASCO</name>
<protein>
    <recommendedName>
        <fullName evidence="3">glucan endo-1,3-beta-D-glucosidase</fullName>
        <ecNumber evidence="3">3.2.1.39</ecNumber>
    </recommendedName>
</protein>
<dbReference type="GO" id="GO:0071555">
    <property type="term" value="P:cell wall organization"/>
    <property type="evidence" value="ECO:0007669"/>
    <property type="project" value="UniProtKB-KW"/>
</dbReference>
<dbReference type="GeneID" id="30963802"/>
<evidence type="ECO:0000256" key="4">
    <source>
        <dbReference type="ARBA" id="ARBA00022729"/>
    </source>
</evidence>
<evidence type="ECO:0000259" key="9">
    <source>
        <dbReference type="Pfam" id="PF10287"/>
    </source>
</evidence>
<dbReference type="EC" id="3.2.1.39" evidence="3"/>
<keyword evidence="4 8" id="KW-0732">Signal</keyword>
<feature type="domain" description="Cell wall protein YJL171C/Tos1 N-terminal" evidence="10">
    <location>
        <begin position="38"/>
        <end position="99"/>
    </location>
</feature>
<evidence type="ECO:0000256" key="6">
    <source>
        <dbReference type="ARBA" id="ARBA00023295"/>
    </source>
</evidence>
<dbReference type="RefSeq" id="XP_020050636.1">
    <property type="nucleotide sequence ID" value="XM_020190166.1"/>
</dbReference>
<evidence type="ECO:0000256" key="3">
    <source>
        <dbReference type="ARBA" id="ARBA00012780"/>
    </source>
</evidence>
<dbReference type="EMBL" id="KV454475">
    <property type="protein sequence ID" value="ODV64329.1"/>
    <property type="molecule type" value="Genomic_DNA"/>
</dbReference>